<keyword evidence="4 9" id="KW-0547">Nucleotide-binding</keyword>
<dbReference type="EMBL" id="VXBW01006928">
    <property type="protein sequence ID" value="NXP13426.1"/>
    <property type="molecule type" value="Genomic_DNA"/>
</dbReference>
<dbReference type="GO" id="GO:0005524">
    <property type="term" value="F:ATP binding"/>
    <property type="evidence" value="ECO:0007669"/>
    <property type="project" value="UniProtKB-UniRule"/>
</dbReference>
<dbReference type="SMART" id="SM00220">
    <property type="entry name" value="S_TKc"/>
    <property type="match status" value="1"/>
</dbReference>
<comment type="catalytic activity">
    <reaction evidence="8">
        <text>L-seryl-[protein] + ATP = O-phospho-L-seryl-[protein] + ADP + H(+)</text>
        <dbReference type="Rhea" id="RHEA:17989"/>
        <dbReference type="Rhea" id="RHEA-COMP:9863"/>
        <dbReference type="Rhea" id="RHEA-COMP:11604"/>
        <dbReference type="ChEBI" id="CHEBI:15378"/>
        <dbReference type="ChEBI" id="CHEBI:29999"/>
        <dbReference type="ChEBI" id="CHEBI:30616"/>
        <dbReference type="ChEBI" id="CHEBI:83421"/>
        <dbReference type="ChEBI" id="CHEBI:456216"/>
        <dbReference type="EC" id="2.7.11.1"/>
    </reaction>
</comment>
<feature type="region of interest" description="Disordered" evidence="10">
    <location>
        <begin position="210"/>
        <end position="254"/>
    </location>
</feature>
<dbReference type="EC" id="2.7.11.1" evidence="1"/>
<keyword evidence="2" id="KW-0723">Serine/threonine-protein kinase</keyword>
<organism evidence="12 13">
    <name type="scientific">Thinocorus orbignyianus</name>
    <dbReference type="NCBI Taxonomy" id="161742"/>
    <lineage>
        <taxon>Eukaryota</taxon>
        <taxon>Metazoa</taxon>
        <taxon>Chordata</taxon>
        <taxon>Craniata</taxon>
        <taxon>Vertebrata</taxon>
        <taxon>Euteleostomi</taxon>
        <taxon>Archelosauria</taxon>
        <taxon>Archosauria</taxon>
        <taxon>Dinosauria</taxon>
        <taxon>Saurischia</taxon>
        <taxon>Theropoda</taxon>
        <taxon>Coelurosauria</taxon>
        <taxon>Aves</taxon>
        <taxon>Neognathae</taxon>
        <taxon>Neoaves</taxon>
        <taxon>Aequornithes</taxon>
        <taxon>Ciconiiformes</taxon>
        <taxon>Thinocoridae</taxon>
        <taxon>Thinocorus</taxon>
    </lineage>
</organism>
<dbReference type="InterPro" id="IPR011009">
    <property type="entry name" value="Kinase-like_dom_sf"/>
</dbReference>
<evidence type="ECO:0000256" key="1">
    <source>
        <dbReference type="ARBA" id="ARBA00012513"/>
    </source>
</evidence>
<feature type="compositionally biased region" description="Basic and acidic residues" evidence="10">
    <location>
        <begin position="216"/>
        <end position="241"/>
    </location>
</feature>
<keyword evidence="13" id="KW-1185">Reference proteome</keyword>
<name>A0A7L1XT09_9AVES</name>
<evidence type="ECO:0000313" key="12">
    <source>
        <dbReference type="EMBL" id="NXP13426.1"/>
    </source>
</evidence>
<dbReference type="InterPro" id="IPR008271">
    <property type="entry name" value="Ser/Thr_kinase_AS"/>
</dbReference>
<evidence type="ECO:0000259" key="11">
    <source>
        <dbReference type="PROSITE" id="PS50011"/>
    </source>
</evidence>
<dbReference type="Proteomes" id="UP000565698">
    <property type="component" value="Unassembled WGS sequence"/>
</dbReference>
<accession>A0A7L1XT09</accession>
<evidence type="ECO:0000256" key="6">
    <source>
        <dbReference type="ARBA" id="ARBA00022840"/>
    </source>
</evidence>
<dbReference type="FunFam" id="3.30.200.20:FF:000346">
    <property type="entry name" value="PAS domain-containing serine/threonine-protein kinase"/>
    <property type="match status" value="1"/>
</dbReference>
<dbReference type="PROSITE" id="PS50011">
    <property type="entry name" value="PROTEIN_KINASE_DOM"/>
    <property type="match status" value="1"/>
</dbReference>
<evidence type="ECO:0000256" key="10">
    <source>
        <dbReference type="SAM" id="MobiDB-lite"/>
    </source>
</evidence>
<evidence type="ECO:0000256" key="7">
    <source>
        <dbReference type="ARBA" id="ARBA00047899"/>
    </source>
</evidence>
<evidence type="ECO:0000256" key="8">
    <source>
        <dbReference type="ARBA" id="ARBA00048679"/>
    </source>
</evidence>
<dbReference type="PROSITE" id="PS00107">
    <property type="entry name" value="PROTEIN_KINASE_ATP"/>
    <property type="match status" value="1"/>
</dbReference>
<evidence type="ECO:0000256" key="3">
    <source>
        <dbReference type="ARBA" id="ARBA00022679"/>
    </source>
</evidence>
<dbReference type="GO" id="GO:0005829">
    <property type="term" value="C:cytosol"/>
    <property type="evidence" value="ECO:0007669"/>
    <property type="project" value="TreeGrafter"/>
</dbReference>
<dbReference type="PANTHER" id="PTHR24346:SF51">
    <property type="entry name" value="PAS DOMAIN-CONTAINING SERINE_THREONINE-PROTEIN KINASE"/>
    <property type="match status" value="1"/>
</dbReference>
<comment type="catalytic activity">
    <reaction evidence="7">
        <text>L-threonyl-[protein] + ATP = O-phospho-L-threonyl-[protein] + ADP + H(+)</text>
        <dbReference type="Rhea" id="RHEA:46608"/>
        <dbReference type="Rhea" id="RHEA-COMP:11060"/>
        <dbReference type="Rhea" id="RHEA-COMP:11605"/>
        <dbReference type="ChEBI" id="CHEBI:15378"/>
        <dbReference type="ChEBI" id="CHEBI:30013"/>
        <dbReference type="ChEBI" id="CHEBI:30616"/>
        <dbReference type="ChEBI" id="CHEBI:61977"/>
        <dbReference type="ChEBI" id="CHEBI:456216"/>
        <dbReference type="EC" id="2.7.11.1"/>
    </reaction>
</comment>
<dbReference type="PANTHER" id="PTHR24346">
    <property type="entry name" value="MAP/MICROTUBULE AFFINITY-REGULATING KINASE"/>
    <property type="match status" value="1"/>
</dbReference>
<dbReference type="FunFam" id="1.10.510.10:FF:000351">
    <property type="entry name" value="PAS domain-containing serine/threonine-protein kinase"/>
    <property type="match status" value="1"/>
</dbReference>
<evidence type="ECO:0000256" key="9">
    <source>
        <dbReference type="PROSITE-ProRule" id="PRU10141"/>
    </source>
</evidence>
<sequence>SVNVAFSCVCSRLEDNLDTTSSSPIKPPSDVTCNSPGTPTIDEPWPGTTLDCRQDFQSHIFTGQLTQPNLCDAKHSSLEHIVTEKCLLNDASSFFVNGRNSIHDVYLGNKMGCSASAPAAATNSEEVKESNTEMNCVCSGLEVLGLDISVKGGSDNCLDITAALVGASSSSAVDSAVGNKLTQKTSAFSNGQEKQLSNGVAIEHDSVWPASQRQLKNSEESSKAFIEKPETPAETEGDKFNRNPLKSKGSPEEDCQLHGQQNMEIKLTSTPVKGEAVKFEGRLNPTTLEILEGSYTENCCHKDGSQLSILFEVKRVKLQDSAILFCVWVVKDLLQSHKEAVAKKLLLSSLESSAPSIADISTHSLGEAIRSTSLFESSRRTEELEGLRACEGEYAKNYNTVSLIGKGSFGFVWTAVGKKDHQEVVVKFIWKERVLEDCWVEDPDLGRVTQEIAILLKLQHPSIIKVLDVFENASFFQLVMEKHGSGLDLFTFIDNQPNLDEPLVSYIFRQLVSAVGYLHCRNILHRDIKDENIVIAEDFTIKLVDFGSAAYLEPGKLFYTFCGTIEYCSPEVLSGKPYQGPELEMWSLGVTLYTLVFGENPFCELEETMAAVLNPPQPVSKGLMGLIAGLLHPVPEQRTTLAMLVEDHWLKQPVNLSDYIWEEVY</sequence>
<feature type="domain" description="Protein kinase" evidence="11">
    <location>
        <begin position="398"/>
        <end position="650"/>
    </location>
</feature>
<feature type="binding site" evidence="9">
    <location>
        <position position="427"/>
    </location>
    <ligand>
        <name>ATP</name>
        <dbReference type="ChEBI" id="CHEBI:30616"/>
    </ligand>
</feature>
<dbReference type="GO" id="GO:0045719">
    <property type="term" value="P:negative regulation of glycogen biosynthetic process"/>
    <property type="evidence" value="ECO:0007669"/>
    <property type="project" value="TreeGrafter"/>
</dbReference>
<dbReference type="GO" id="GO:0035556">
    <property type="term" value="P:intracellular signal transduction"/>
    <property type="evidence" value="ECO:0007669"/>
    <property type="project" value="TreeGrafter"/>
</dbReference>
<dbReference type="Gene3D" id="3.30.200.20">
    <property type="entry name" value="Phosphorylase Kinase, domain 1"/>
    <property type="match status" value="1"/>
</dbReference>
<comment type="caution">
    <text evidence="12">The sequence shown here is derived from an EMBL/GenBank/DDBJ whole genome shotgun (WGS) entry which is preliminary data.</text>
</comment>
<feature type="non-terminal residue" evidence="12">
    <location>
        <position position="1"/>
    </location>
</feature>
<protein>
    <recommendedName>
        <fullName evidence="1">non-specific serine/threonine protein kinase</fullName>
        <ecNumber evidence="1">2.7.11.1</ecNumber>
    </recommendedName>
</protein>
<reference evidence="12 13" key="1">
    <citation type="submission" date="2019-09" db="EMBL/GenBank/DDBJ databases">
        <title>Bird 10,000 Genomes (B10K) Project - Family phase.</title>
        <authorList>
            <person name="Zhang G."/>
        </authorList>
    </citation>
    <scope>NUCLEOTIDE SEQUENCE [LARGE SCALE GENOMIC DNA]</scope>
    <source>
        <strain evidence="12">B10K-DU-002-47</strain>
        <tissue evidence="12">Muscle</tissue>
    </source>
</reference>
<keyword evidence="5 12" id="KW-0418">Kinase</keyword>
<dbReference type="AlphaFoldDB" id="A0A7L1XT09"/>
<dbReference type="Gene3D" id="1.10.510.10">
    <property type="entry name" value="Transferase(Phosphotransferase) domain 1"/>
    <property type="match status" value="1"/>
</dbReference>
<keyword evidence="6 9" id="KW-0067">ATP-binding</keyword>
<dbReference type="Pfam" id="PF00069">
    <property type="entry name" value="Pkinase"/>
    <property type="match status" value="1"/>
</dbReference>
<proteinExistence type="predicted"/>
<dbReference type="GO" id="GO:0005634">
    <property type="term" value="C:nucleus"/>
    <property type="evidence" value="ECO:0007669"/>
    <property type="project" value="TreeGrafter"/>
</dbReference>
<dbReference type="OrthoDB" id="10252171at2759"/>
<dbReference type="SUPFAM" id="SSF56112">
    <property type="entry name" value="Protein kinase-like (PK-like)"/>
    <property type="match status" value="1"/>
</dbReference>
<dbReference type="PROSITE" id="PS00108">
    <property type="entry name" value="PROTEIN_KINASE_ST"/>
    <property type="match status" value="1"/>
</dbReference>
<dbReference type="InterPro" id="IPR017441">
    <property type="entry name" value="Protein_kinase_ATP_BS"/>
</dbReference>
<gene>
    <name evidence="12" type="primary">Pask_1</name>
    <name evidence="12" type="ORF">THIORB_R00426</name>
</gene>
<dbReference type="InterPro" id="IPR000719">
    <property type="entry name" value="Prot_kinase_dom"/>
</dbReference>
<evidence type="ECO:0000256" key="4">
    <source>
        <dbReference type="ARBA" id="ARBA00022741"/>
    </source>
</evidence>
<evidence type="ECO:0000256" key="2">
    <source>
        <dbReference type="ARBA" id="ARBA00022527"/>
    </source>
</evidence>
<keyword evidence="3" id="KW-0808">Transferase</keyword>
<evidence type="ECO:0000313" key="13">
    <source>
        <dbReference type="Proteomes" id="UP000565698"/>
    </source>
</evidence>
<dbReference type="GO" id="GO:0004674">
    <property type="term" value="F:protein serine/threonine kinase activity"/>
    <property type="evidence" value="ECO:0007669"/>
    <property type="project" value="UniProtKB-KW"/>
</dbReference>
<feature type="region of interest" description="Disordered" evidence="10">
    <location>
        <begin position="16"/>
        <end position="39"/>
    </location>
</feature>
<feature type="non-terminal residue" evidence="12">
    <location>
        <position position="665"/>
    </location>
</feature>
<evidence type="ECO:0000256" key="5">
    <source>
        <dbReference type="ARBA" id="ARBA00022777"/>
    </source>
</evidence>